<name>A0A975SVD6_9ACTN</name>
<keyword evidence="2" id="KW-0723">Serine/threonine-protein kinase</keyword>
<dbReference type="PANTHER" id="PTHR43289">
    <property type="entry name" value="MITOGEN-ACTIVATED PROTEIN KINASE KINASE KINASE 20-RELATED"/>
    <property type="match status" value="1"/>
</dbReference>
<feature type="transmembrane region" description="Helical" evidence="9">
    <location>
        <begin position="324"/>
        <end position="344"/>
    </location>
</feature>
<keyword evidence="9" id="KW-0472">Membrane</keyword>
<accession>A0A975SVD6</accession>
<keyword evidence="6 7" id="KW-0067">ATP-binding</keyword>
<keyword evidence="9" id="KW-0812">Transmembrane</keyword>
<dbReference type="GO" id="GO:0004674">
    <property type="term" value="F:protein serine/threonine kinase activity"/>
    <property type="evidence" value="ECO:0007669"/>
    <property type="project" value="UniProtKB-KW"/>
</dbReference>
<keyword evidence="12" id="KW-1185">Reference proteome</keyword>
<feature type="region of interest" description="Disordered" evidence="8">
    <location>
        <begin position="345"/>
        <end position="411"/>
    </location>
</feature>
<dbReference type="EC" id="2.7.11.1" evidence="1"/>
<gene>
    <name evidence="11" type="ORF">KRR39_13305</name>
</gene>
<dbReference type="Proteomes" id="UP000683575">
    <property type="component" value="Chromosome"/>
</dbReference>
<feature type="region of interest" description="Disordered" evidence="8">
    <location>
        <begin position="267"/>
        <end position="319"/>
    </location>
</feature>
<evidence type="ECO:0000256" key="3">
    <source>
        <dbReference type="ARBA" id="ARBA00022679"/>
    </source>
</evidence>
<dbReference type="InterPro" id="IPR000719">
    <property type="entry name" value="Prot_kinase_dom"/>
</dbReference>
<dbReference type="EMBL" id="CP077062">
    <property type="protein sequence ID" value="QWZ06551.1"/>
    <property type="molecule type" value="Genomic_DNA"/>
</dbReference>
<evidence type="ECO:0000313" key="12">
    <source>
        <dbReference type="Proteomes" id="UP000683575"/>
    </source>
</evidence>
<evidence type="ECO:0000256" key="5">
    <source>
        <dbReference type="ARBA" id="ARBA00022777"/>
    </source>
</evidence>
<feature type="binding site" evidence="7">
    <location>
        <position position="39"/>
    </location>
    <ligand>
        <name>ATP</name>
        <dbReference type="ChEBI" id="CHEBI:30616"/>
    </ligand>
</feature>
<dbReference type="PANTHER" id="PTHR43289:SF6">
    <property type="entry name" value="SERINE_THREONINE-PROTEIN KINASE NEKL-3"/>
    <property type="match status" value="1"/>
</dbReference>
<evidence type="ECO:0000256" key="1">
    <source>
        <dbReference type="ARBA" id="ARBA00012513"/>
    </source>
</evidence>
<dbReference type="AlphaFoldDB" id="A0A975SVD6"/>
<evidence type="ECO:0000256" key="2">
    <source>
        <dbReference type="ARBA" id="ARBA00022527"/>
    </source>
</evidence>
<dbReference type="KEGG" id="nps:KRR39_13305"/>
<dbReference type="GO" id="GO:0005524">
    <property type="term" value="F:ATP binding"/>
    <property type="evidence" value="ECO:0007669"/>
    <property type="project" value="UniProtKB-UniRule"/>
</dbReference>
<evidence type="ECO:0000256" key="8">
    <source>
        <dbReference type="SAM" id="MobiDB-lite"/>
    </source>
</evidence>
<reference evidence="11" key="1">
    <citation type="submission" date="2021-06" db="EMBL/GenBank/DDBJ databases">
        <title>Complete genome sequence of Nocardioides sp. G188.</title>
        <authorList>
            <person name="Im W.-T."/>
        </authorList>
    </citation>
    <scope>NUCLEOTIDE SEQUENCE</scope>
    <source>
        <strain evidence="11">G188</strain>
    </source>
</reference>
<keyword evidence="9" id="KW-1133">Transmembrane helix</keyword>
<dbReference type="CDD" id="cd14014">
    <property type="entry name" value="STKc_PknB_like"/>
    <property type="match status" value="1"/>
</dbReference>
<evidence type="ECO:0000313" key="11">
    <source>
        <dbReference type="EMBL" id="QWZ06551.1"/>
    </source>
</evidence>
<dbReference type="SMART" id="SM00220">
    <property type="entry name" value="S_TKc"/>
    <property type="match status" value="1"/>
</dbReference>
<proteinExistence type="predicted"/>
<dbReference type="PROSITE" id="PS00107">
    <property type="entry name" value="PROTEIN_KINASE_ATP"/>
    <property type="match status" value="1"/>
</dbReference>
<dbReference type="PROSITE" id="PS50011">
    <property type="entry name" value="PROTEIN_KINASE_DOM"/>
    <property type="match status" value="1"/>
</dbReference>
<evidence type="ECO:0000259" key="10">
    <source>
        <dbReference type="PROSITE" id="PS50011"/>
    </source>
</evidence>
<dbReference type="InterPro" id="IPR017441">
    <property type="entry name" value="Protein_kinase_ATP_BS"/>
</dbReference>
<sequence>MQPELIGGRYRVLSAIGQGGMGTVWLCQDETLRREVAVKQVGLLPGESVTDSARAFREARSSAGLSHRNVVTVFDVVEEAGAIWLVMEHVPGRSLSEIIKQDGPLEPTVVADIGAQVAAGLAAAHRAGTMHRDVKPGNVLVREDGVVKISDFGIARSAGDPALTQSGFLTGTPSYFSPELARGAEPGSGTDVWALGATLYAAVEGRSPYEQRTNPVAVLHDITSGQPPRPRRAEFLEPALLRMMDRDPDSRWSMDDAAHGLRRLADAHSTGGTREQTAGVAAPTTQVERPAPEPVREPVPAAAPVDPPGPSYDGGPGRRSRGPVYAVLAAVALLLVIGGVAYAASQRSGSDPSAGPSAGASSPAGSPSASRSPKKSSTPSPSAQDTPSQAPSTPAASPTPTRSTTPATGAGLAAQKSFLTDYFAQGPGGTDAGWALLTPATRASSAAAPTTASGARSSRCPWVTCAPPATAPSPRP</sequence>
<keyword evidence="3" id="KW-0808">Transferase</keyword>
<feature type="compositionally biased region" description="Low complexity" evidence="8">
    <location>
        <begin position="345"/>
        <end position="408"/>
    </location>
</feature>
<dbReference type="Pfam" id="PF00069">
    <property type="entry name" value="Pkinase"/>
    <property type="match status" value="1"/>
</dbReference>
<protein>
    <recommendedName>
        <fullName evidence="1">non-specific serine/threonine protein kinase</fullName>
        <ecNumber evidence="1">2.7.11.1</ecNumber>
    </recommendedName>
</protein>
<organism evidence="11 12">
    <name type="scientific">Nocardioides panacis</name>
    <dbReference type="NCBI Taxonomy" id="2849501"/>
    <lineage>
        <taxon>Bacteria</taxon>
        <taxon>Bacillati</taxon>
        <taxon>Actinomycetota</taxon>
        <taxon>Actinomycetes</taxon>
        <taxon>Propionibacteriales</taxon>
        <taxon>Nocardioidaceae</taxon>
        <taxon>Nocardioides</taxon>
    </lineage>
</organism>
<dbReference type="RefSeq" id="WP_216937550.1">
    <property type="nucleotide sequence ID" value="NZ_CP077062.1"/>
</dbReference>
<evidence type="ECO:0000256" key="9">
    <source>
        <dbReference type="SAM" id="Phobius"/>
    </source>
</evidence>
<evidence type="ECO:0000256" key="6">
    <source>
        <dbReference type="ARBA" id="ARBA00022840"/>
    </source>
</evidence>
<evidence type="ECO:0000256" key="4">
    <source>
        <dbReference type="ARBA" id="ARBA00022741"/>
    </source>
</evidence>
<evidence type="ECO:0000256" key="7">
    <source>
        <dbReference type="PROSITE-ProRule" id="PRU10141"/>
    </source>
</evidence>
<keyword evidence="5 11" id="KW-0418">Kinase</keyword>
<keyword evidence="4 7" id="KW-0547">Nucleotide-binding</keyword>
<feature type="domain" description="Protein kinase" evidence="10">
    <location>
        <begin position="10"/>
        <end position="262"/>
    </location>
</feature>